<dbReference type="InterPro" id="IPR055140">
    <property type="entry name" value="Thiolase_C_2"/>
</dbReference>
<protein>
    <submittedName>
        <fullName evidence="3">Acetyl-CoA acetyltransferase</fullName>
    </submittedName>
</protein>
<dbReference type="InterPro" id="IPR002155">
    <property type="entry name" value="Thiolase"/>
</dbReference>
<evidence type="ECO:0000259" key="1">
    <source>
        <dbReference type="Pfam" id="PF00108"/>
    </source>
</evidence>
<comment type="caution">
    <text evidence="3">The sequence shown here is derived from an EMBL/GenBank/DDBJ whole genome shotgun (WGS) entry which is preliminary data.</text>
</comment>
<dbReference type="Gene3D" id="3.40.47.10">
    <property type="match status" value="1"/>
</dbReference>
<dbReference type="Proteomes" id="UP000809273">
    <property type="component" value="Unassembled WGS sequence"/>
</dbReference>
<reference evidence="3" key="2">
    <citation type="submission" date="2021-01" db="EMBL/GenBank/DDBJ databases">
        <authorList>
            <person name="Hahn C.R."/>
            <person name="Youssef N.H."/>
            <person name="Elshahed M."/>
        </authorList>
    </citation>
    <scope>NUCLEOTIDE SEQUENCE</scope>
    <source>
        <strain evidence="3">Zod_Metabat.24</strain>
    </source>
</reference>
<evidence type="ECO:0000259" key="2">
    <source>
        <dbReference type="Pfam" id="PF22691"/>
    </source>
</evidence>
<name>A0A9D8KC69_9DELT</name>
<reference evidence="3" key="1">
    <citation type="journal article" date="2021" name="Environ. Microbiol.">
        <title>Genomic characterization of three novel Desulfobacterota classes expand the metabolic and phylogenetic diversity of the phylum.</title>
        <authorList>
            <person name="Murphy C.L."/>
            <person name="Biggerstaff J."/>
            <person name="Eichhorn A."/>
            <person name="Ewing E."/>
            <person name="Shahan R."/>
            <person name="Soriano D."/>
            <person name="Stewart S."/>
            <person name="VanMol K."/>
            <person name="Walker R."/>
            <person name="Walters P."/>
            <person name="Elshahed M.S."/>
            <person name="Youssef N.H."/>
        </authorList>
    </citation>
    <scope>NUCLEOTIDE SEQUENCE</scope>
    <source>
        <strain evidence="3">Zod_Metabat.24</strain>
    </source>
</reference>
<evidence type="ECO:0000313" key="4">
    <source>
        <dbReference type="Proteomes" id="UP000809273"/>
    </source>
</evidence>
<dbReference type="InterPro" id="IPR020616">
    <property type="entry name" value="Thiolase_N"/>
</dbReference>
<dbReference type="PANTHER" id="PTHR42870">
    <property type="entry name" value="ACETYL-COA C-ACETYLTRANSFERASE"/>
    <property type="match status" value="1"/>
</dbReference>
<proteinExistence type="predicted"/>
<dbReference type="Pfam" id="PF00108">
    <property type="entry name" value="Thiolase_N"/>
    <property type="match status" value="1"/>
</dbReference>
<dbReference type="PIRSF" id="PIRSF000429">
    <property type="entry name" value="Ac-CoA_Ac_transf"/>
    <property type="match status" value="1"/>
</dbReference>
<evidence type="ECO:0000313" key="3">
    <source>
        <dbReference type="EMBL" id="MBN1571574.1"/>
    </source>
</evidence>
<sequence length="400" mass="42769">MASGIKDKVAILGMGCTRFGERWDVQAEDLMVEAYTECMEDAKIEKKDIDASWFGSCFDEVNVGKSAISLPMTLKLPYIGATRVENFCASGTESFRGAVYAVASGAADIALAMGAEKLKDTGYGGLPDFGTAMGTFNRLIMPNATAPGSFALMATGYCAKYNVSPEDLKTALAKISAKSHANGAKNPKAHLRKEVTVDQILSAPIIAWPLGLFDCCGVSDGAACAIVTTPEIAKKIKPNEDPTLVKALQIAITSGEEMWYDNWDGAHVETTTRAAAKAYAEAGVKTPRDEISMMEVHDCFSITELATYEDLQISPRGKAIDDINDGFYNLDGKIPCQPDGGLKCFGHPIGASGLRMLYEMYNQLNGRAGDRQIKDPKLGLTHNLGGFPAMSVCSVAIIGK</sequence>
<organism evidence="3 4">
    <name type="scientific">Candidatus Zymogenus saltonus</name>
    <dbReference type="NCBI Taxonomy" id="2844893"/>
    <lineage>
        <taxon>Bacteria</taxon>
        <taxon>Deltaproteobacteria</taxon>
        <taxon>Candidatus Zymogenia</taxon>
        <taxon>Candidatus Zymogeniales</taxon>
        <taxon>Candidatus Zymogenaceae</taxon>
        <taxon>Candidatus Zymogenus</taxon>
    </lineage>
</organism>
<dbReference type="PANTHER" id="PTHR42870:SF6">
    <property type="entry name" value="ACETYL-COA C-ACYLTRANSFERASE"/>
    <property type="match status" value="1"/>
</dbReference>
<dbReference type="SUPFAM" id="SSF53901">
    <property type="entry name" value="Thiolase-like"/>
    <property type="match status" value="2"/>
</dbReference>
<accession>A0A9D8KC69</accession>
<dbReference type="InterPro" id="IPR016039">
    <property type="entry name" value="Thiolase-like"/>
</dbReference>
<feature type="domain" description="Thiolase C-terminal" evidence="2">
    <location>
        <begin position="268"/>
        <end position="394"/>
    </location>
</feature>
<dbReference type="AlphaFoldDB" id="A0A9D8KC69"/>
<dbReference type="GO" id="GO:0016747">
    <property type="term" value="F:acyltransferase activity, transferring groups other than amino-acyl groups"/>
    <property type="evidence" value="ECO:0007669"/>
    <property type="project" value="InterPro"/>
</dbReference>
<dbReference type="Pfam" id="PF22691">
    <property type="entry name" value="Thiolase_C_1"/>
    <property type="match status" value="1"/>
</dbReference>
<feature type="domain" description="Thiolase N-terminal" evidence="1">
    <location>
        <begin position="10"/>
        <end position="229"/>
    </location>
</feature>
<dbReference type="EMBL" id="JAFGIX010000001">
    <property type="protein sequence ID" value="MBN1571574.1"/>
    <property type="molecule type" value="Genomic_DNA"/>
</dbReference>
<dbReference type="CDD" id="cd00829">
    <property type="entry name" value="SCP-x_thiolase"/>
    <property type="match status" value="1"/>
</dbReference>
<gene>
    <name evidence="3" type="ORF">JW984_00075</name>
</gene>
<dbReference type="NCBIfam" id="NF004810">
    <property type="entry name" value="PRK06157.1"/>
    <property type="match status" value="1"/>
</dbReference>